<keyword evidence="2" id="KW-1185">Reference proteome</keyword>
<protein>
    <submittedName>
        <fullName evidence="1">Uncharacterized protein</fullName>
    </submittedName>
</protein>
<accession>A0A444UTA4</accession>
<organism evidence="1 2">
    <name type="scientific">Acipenser ruthenus</name>
    <name type="common">Sterlet sturgeon</name>
    <dbReference type="NCBI Taxonomy" id="7906"/>
    <lineage>
        <taxon>Eukaryota</taxon>
        <taxon>Metazoa</taxon>
        <taxon>Chordata</taxon>
        <taxon>Craniata</taxon>
        <taxon>Vertebrata</taxon>
        <taxon>Euteleostomi</taxon>
        <taxon>Actinopterygii</taxon>
        <taxon>Chondrostei</taxon>
        <taxon>Acipenseriformes</taxon>
        <taxon>Acipenseridae</taxon>
        <taxon>Acipenser</taxon>
    </lineage>
</organism>
<evidence type="ECO:0000313" key="2">
    <source>
        <dbReference type="Proteomes" id="UP000289886"/>
    </source>
</evidence>
<sequence>MAGSHAGLIIAADLTAILTATVRILISSASAAQLQVLSGIAGAWRRGRSEIIKSMTPGLLVMLGRGETPPGPHTDRRMFTVPIPFQEPTECLQNVYGVLFQESPAESWRRSLTFSSSEASVSSKRYTRSTVQVSQKGFQVPDQASSNFTAV</sequence>
<dbReference type="EMBL" id="SCEB01008968">
    <property type="protein sequence ID" value="RXM91388.1"/>
    <property type="molecule type" value="Genomic_DNA"/>
</dbReference>
<evidence type="ECO:0000313" key="1">
    <source>
        <dbReference type="EMBL" id="RXM91388.1"/>
    </source>
</evidence>
<comment type="caution">
    <text evidence="1">The sequence shown here is derived from an EMBL/GenBank/DDBJ whole genome shotgun (WGS) entry which is preliminary data.</text>
</comment>
<gene>
    <name evidence="1" type="ORF">EOD39_21231</name>
</gene>
<dbReference type="AlphaFoldDB" id="A0A444UTA4"/>
<reference evidence="1 2" key="1">
    <citation type="submission" date="2019-01" db="EMBL/GenBank/DDBJ databases">
        <title>Draft Genome and Complete Hox-Cluster Characterization of the Sterlet Sturgeon (Acipenser ruthenus).</title>
        <authorList>
            <person name="Wei Q."/>
        </authorList>
    </citation>
    <scope>NUCLEOTIDE SEQUENCE [LARGE SCALE GENOMIC DNA]</scope>
    <source>
        <strain evidence="1">WHYD16114868_AA</strain>
        <tissue evidence="1">Blood</tissue>
    </source>
</reference>
<name>A0A444UTA4_ACIRT</name>
<dbReference type="Proteomes" id="UP000289886">
    <property type="component" value="Unassembled WGS sequence"/>
</dbReference>
<proteinExistence type="predicted"/>